<dbReference type="Proteomes" id="UP000007978">
    <property type="component" value="Unassembled WGS sequence"/>
</dbReference>
<protein>
    <submittedName>
        <fullName evidence="1">Uncharacterized protein</fullName>
    </submittedName>
</protein>
<dbReference type="GeneID" id="20369892"/>
<keyword evidence="2" id="KW-1185">Reference proteome</keyword>
<feature type="non-terminal residue" evidence="1">
    <location>
        <position position="1"/>
    </location>
</feature>
<evidence type="ECO:0000313" key="1">
    <source>
        <dbReference type="EMBL" id="EKJ68547.1"/>
    </source>
</evidence>
<comment type="caution">
    <text evidence="1">The sequence shown here is derived from an EMBL/GenBank/DDBJ whole genome shotgun (WGS) entry which is preliminary data.</text>
</comment>
<proteinExistence type="predicted"/>
<dbReference type="RefSeq" id="XP_061844417.1">
    <property type="nucleotide sequence ID" value="XM_061988470.1"/>
</dbReference>
<gene>
    <name evidence="1" type="ORF">FPSE_11275</name>
</gene>
<dbReference type="AlphaFoldDB" id="K3V5N5"/>
<name>K3V5N5_FUSPC</name>
<reference evidence="1 2" key="1">
    <citation type="journal article" date="2012" name="PLoS Pathog.">
        <title>Comparative pathogenomics reveals horizontally acquired novel virulence genes in fungi infecting cereal hosts.</title>
        <authorList>
            <person name="Gardiner D.M."/>
            <person name="McDonald M.C."/>
            <person name="Covarelli L."/>
            <person name="Solomon P.S."/>
            <person name="Rusu A.G."/>
            <person name="Marshall M."/>
            <person name="Kazan K."/>
            <person name="Chakraborty S."/>
            <person name="McDonald B.A."/>
            <person name="Manners J.M."/>
        </authorList>
    </citation>
    <scope>NUCLEOTIDE SEQUENCE [LARGE SCALE GENOMIC DNA]</scope>
    <source>
        <strain evidence="1 2">CS3096</strain>
    </source>
</reference>
<accession>K3V5N5</accession>
<evidence type="ECO:0000313" key="2">
    <source>
        <dbReference type="Proteomes" id="UP000007978"/>
    </source>
</evidence>
<organism evidence="1 2">
    <name type="scientific">Fusarium pseudograminearum (strain CS3096)</name>
    <name type="common">Wheat and barley crown-rot fungus</name>
    <dbReference type="NCBI Taxonomy" id="1028729"/>
    <lineage>
        <taxon>Eukaryota</taxon>
        <taxon>Fungi</taxon>
        <taxon>Dikarya</taxon>
        <taxon>Ascomycota</taxon>
        <taxon>Pezizomycotina</taxon>
        <taxon>Sordariomycetes</taxon>
        <taxon>Hypocreomycetidae</taxon>
        <taxon>Hypocreales</taxon>
        <taxon>Nectriaceae</taxon>
        <taxon>Fusarium</taxon>
    </lineage>
</organism>
<sequence>TIKYIIVRFLKINKLISEYL</sequence>
<dbReference type="EMBL" id="AFNW01000541">
    <property type="protein sequence ID" value="EKJ68547.1"/>
    <property type="molecule type" value="Genomic_DNA"/>
</dbReference>